<accession>A0ABD2C4A7</accession>
<protein>
    <submittedName>
        <fullName evidence="2">Uncharacterized protein</fullName>
    </submittedName>
</protein>
<sequence length="156" mass="17470">MEKDEKNRHVATYKLRNAGLEYVGVVSRAWRSLRGARTTCRASGIDERDPTTNDVRVGTTCTHVELKQCVGVNPRGEESRVWVVRRESRYGANVRGLTAATEPTVQHSPPRGFSVPPTTSDISADPEKSEEEIDSIRDEGVGAILSERERFEVRFK</sequence>
<evidence type="ECO:0000313" key="2">
    <source>
        <dbReference type="EMBL" id="KAL2739835.1"/>
    </source>
</evidence>
<dbReference type="AlphaFoldDB" id="A0ABD2C4A7"/>
<name>A0ABD2C4A7_VESMC</name>
<dbReference type="EMBL" id="JAYRBN010000061">
    <property type="protein sequence ID" value="KAL2739835.1"/>
    <property type="molecule type" value="Genomic_DNA"/>
</dbReference>
<organism evidence="2 3">
    <name type="scientific">Vespula maculifrons</name>
    <name type="common">Eastern yellow jacket</name>
    <name type="synonym">Wasp</name>
    <dbReference type="NCBI Taxonomy" id="7453"/>
    <lineage>
        <taxon>Eukaryota</taxon>
        <taxon>Metazoa</taxon>
        <taxon>Ecdysozoa</taxon>
        <taxon>Arthropoda</taxon>
        <taxon>Hexapoda</taxon>
        <taxon>Insecta</taxon>
        <taxon>Pterygota</taxon>
        <taxon>Neoptera</taxon>
        <taxon>Endopterygota</taxon>
        <taxon>Hymenoptera</taxon>
        <taxon>Apocrita</taxon>
        <taxon>Aculeata</taxon>
        <taxon>Vespoidea</taxon>
        <taxon>Vespidae</taxon>
        <taxon>Vespinae</taxon>
        <taxon>Vespula</taxon>
    </lineage>
</organism>
<feature type="region of interest" description="Disordered" evidence="1">
    <location>
        <begin position="94"/>
        <end position="134"/>
    </location>
</feature>
<keyword evidence="3" id="KW-1185">Reference proteome</keyword>
<evidence type="ECO:0000256" key="1">
    <source>
        <dbReference type="SAM" id="MobiDB-lite"/>
    </source>
</evidence>
<dbReference type="Proteomes" id="UP001607303">
    <property type="component" value="Unassembled WGS sequence"/>
</dbReference>
<reference evidence="2 3" key="1">
    <citation type="journal article" date="2024" name="Ann. Entomol. Soc. Am.">
        <title>Genomic analyses of the southern and eastern yellowjacket wasps (Hymenoptera: Vespidae) reveal evolutionary signatures of social life.</title>
        <authorList>
            <person name="Catto M.A."/>
            <person name="Caine P.B."/>
            <person name="Orr S.E."/>
            <person name="Hunt B.G."/>
            <person name="Goodisman M.A.D."/>
        </authorList>
    </citation>
    <scope>NUCLEOTIDE SEQUENCE [LARGE SCALE GENOMIC DNA]</scope>
    <source>
        <strain evidence="2">232</strain>
        <tissue evidence="2">Head and thorax</tissue>
    </source>
</reference>
<comment type="caution">
    <text evidence="2">The sequence shown here is derived from an EMBL/GenBank/DDBJ whole genome shotgun (WGS) entry which is preliminary data.</text>
</comment>
<gene>
    <name evidence="2" type="ORF">V1477_011224</name>
</gene>
<evidence type="ECO:0000313" key="3">
    <source>
        <dbReference type="Proteomes" id="UP001607303"/>
    </source>
</evidence>
<proteinExistence type="predicted"/>